<keyword evidence="1" id="KW-0472">Membrane</keyword>
<gene>
    <name evidence="2" type="ORF">PENTCL1PPCAC_15138</name>
</gene>
<reference evidence="2" key="1">
    <citation type="submission" date="2023-10" db="EMBL/GenBank/DDBJ databases">
        <title>Genome assembly of Pristionchus species.</title>
        <authorList>
            <person name="Yoshida K."/>
            <person name="Sommer R.J."/>
        </authorList>
    </citation>
    <scope>NUCLEOTIDE SEQUENCE</scope>
    <source>
        <strain evidence="2">RS0144</strain>
    </source>
</reference>
<feature type="non-terminal residue" evidence="2">
    <location>
        <position position="196"/>
    </location>
</feature>
<keyword evidence="3" id="KW-1185">Reference proteome</keyword>
<protein>
    <recommendedName>
        <fullName evidence="4">G protein-coupled receptor</fullName>
    </recommendedName>
</protein>
<dbReference type="EMBL" id="BTSX01000004">
    <property type="protein sequence ID" value="GMS92963.1"/>
    <property type="molecule type" value="Genomic_DNA"/>
</dbReference>
<feature type="non-terminal residue" evidence="2">
    <location>
        <position position="1"/>
    </location>
</feature>
<keyword evidence="1" id="KW-0812">Transmembrane</keyword>
<dbReference type="AlphaFoldDB" id="A0AAV5TEZ0"/>
<evidence type="ECO:0000313" key="3">
    <source>
        <dbReference type="Proteomes" id="UP001432027"/>
    </source>
</evidence>
<organism evidence="2 3">
    <name type="scientific">Pristionchus entomophagus</name>
    <dbReference type="NCBI Taxonomy" id="358040"/>
    <lineage>
        <taxon>Eukaryota</taxon>
        <taxon>Metazoa</taxon>
        <taxon>Ecdysozoa</taxon>
        <taxon>Nematoda</taxon>
        <taxon>Chromadorea</taxon>
        <taxon>Rhabditida</taxon>
        <taxon>Rhabditina</taxon>
        <taxon>Diplogasteromorpha</taxon>
        <taxon>Diplogasteroidea</taxon>
        <taxon>Neodiplogasteridae</taxon>
        <taxon>Pristionchus</taxon>
    </lineage>
</organism>
<keyword evidence="1" id="KW-1133">Transmembrane helix</keyword>
<name>A0AAV5TEZ0_9BILA</name>
<feature type="transmembrane region" description="Helical" evidence="1">
    <location>
        <begin position="6"/>
        <end position="22"/>
    </location>
</feature>
<feature type="transmembrane region" description="Helical" evidence="1">
    <location>
        <begin position="63"/>
        <end position="87"/>
    </location>
</feature>
<comment type="caution">
    <text evidence="2">The sequence shown here is derived from an EMBL/GenBank/DDBJ whole genome shotgun (WGS) entry which is preliminary data.</text>
</comment>
<feature type="transmembrane region" description="Helical" evidence="1">
    <location>
        <begin position="29"/>
        <end position="57"/>
    </location>
</feature>
<dbReference type="Proteomes" id="UP001432027">
    <property type="component" value="Unassembled WGS sequence"/>
</dbReference>
<proteinExistence type="predicted"/>
<evidence type="ECO:0000313" key="2">
    <source>
        <dbReference type="EMBL" id="GMS92963.1"/>
    </source>
</evidence>
<evidence type="ECO:0000256" key="1">
    <source>
        <dbReference type="SAM" id="Phobius"/>
    </source>
</evidence>
<sequence length="196" mass="21751">VLGVAGMMINGLLIFHLTLANIGQSAKLYYYSCVISATLSFYTAFLVMVTVDAVLIVDEALGGVFYGPLLFFFPPWVADYVAMSFFAQIHTLWQRYMPYLVPDEILRSKVAASVERIHGTNATEFHVFAVRVSDKKGFDAVDLAVYDIVPSFAASYALFAVAAVRIREALRSFGSTASTRTAMMQQRFFRAQIAQV</sequence>
<evidence type="ECO:0008006" key="4">
    <source>
        <dbReference type="Google" id="ProtNLM"/>
    </source>
</evidence>
<accession>A0AAV5TEZ0</accession>